<evidence type="ECO:0000313" key="2">
    <source>
        <dbReference type="Proteomes" id="UP000664940"/>
    </source>
</evidence>
<protein>
    <submittedName>
        <fullName evidence="1">Uncharacterized protein</fullName>
    </submittedName>
</protein>
<accession>A0A834DCQ3</accession>
<dbReference type="AlphaFoldDB" id="A0A834DCQ3"/>
<organism evidence="1 2">
    <name type="scientific">Phyllostomus discolor</name>
    <name type="common">pale spear-nosed bat</name>
    <dbReference type="NCBI Taxonomy" id="89673"/>
    <lineage>
        <taxon>Eukaryota</taxon>
        <taxon>Metazoa</taxon>
        <taxon>Chordata</taxon>
        <taxon>Craniata</taxon>
        <taxon>Vertebrata</taxon>
        <taxon>Euteleostomi</taxon>
        <taxon>Mammalia</taxon>
        <taxon>Eutheria</taxon>
        <taxon>Laurasiatheria</taxon>
        <taxon>Chiroptera</taxon>
        <taxon>Yangochiroptera</taxon>
        <taxon>Phyllostomidae</taxon>
        <taxon>Phyllostominae</taxon>
        <taxon>Phyllostomus</taxon>
    </lineage>
</organism>
<dbReference type="EMBL" id="JABVXQ010000015">
    <property type="protein sequence ID" value="KAF6074981.1"/>
    <property type="molecule type" value="Genomic_DNA"/>
</dbReference>
<reference evidence="1 2" key="1">
    <citation type="journal article" date="2020" name="Nature">
        <title>Six reference-quality genomes reveal evolution of bat adaptations.</title>
        <authorList>
            <person name="Jebb D."/>
            <person name="Huang Z."/>
            <person name="Pippel M."/>
            <person name="Hughes G.M."/>
            <person name="Lavrichenko K."/>
            <person name="Devanna P."/>
            <person name="Winkler S."/>
            <person name="Jermiin L.S."/>
            <person name="Skirmuntt E.C."/>
            <person name="Katzourakis A."/>
            <person name="Burkitt-Gray L."/>
            <person name="Ray D.A."/>
            <person name="Sullivan K.A.M."/>
            <person name="Roscito J.G."/>
            <person name="Kirilenko B.M."/>
            <person name="Davalos L.M."/>
            <person name="Corthals A.P."/>
            <person name="Power M.L."/>
            <person name="Jones G."/>
            <person name="Ransome R.D."/>
            <person name="Dechmann D.K.N."/>
            <person name="Locatelli A.G."/>
            <person name="Puechmaille S.J."/>
            <person name="Fedrigo O."/>
            <person name="Jarvis E.D."/>
            <person name="Hiller M."/>
            <person name="Vernes S.C."/>
            <person name="Myers E.W."/>
            <person name="Teeling E.C."/>
        </authorList>
    </citation>
    <scope>NUCLEOTIDE SEQUENCE [LARGE SCALE GENOMIC DNA]</scope>
    <source>
        <strain evidence="1">Bat1K_MPI-CBG_1</strain>
    </source>
</reference>
<dbReference type="Proteomes" id="UP000664940">
    <property type="component" value="Unassembled WGS sequence"/>
</dbReference>
<sequence>MECKEWKQSSYGTGQKDCFVLSAGPAISGNSPERKRRVLHTRRRWKTYTRYSIASHAIVYGEVVLPRGECQPGGGLCRQGLGRPRRRSAATVQCGGEGSCCIQKIELNKFLKQTHLPLKPEAK</sequence>
<name>A0A834DCQ3_9CHIR</name>
<proteinExistence type="predicted"/>
<comment type="caution">
    <text evidence="1">The sequence shown here is derived from an EMBL/GenBank/DDBJ whole genome shotgun (WGS) entry which is preliminary data.</text>
</comment>
<evidence type="ECO:0000313" key="1">
    <source>
        <dbReference type="EMBL" id="KAF6074981.1"/>
    </source>
</evidence>
<gene>
    <name evidence="1" type="ORF">HJG60_009390</name>
</gene>